<dbReference type="InterPro" id="IPR016161">
    <property type="entry name" value="Ald_DH/histidinol_DH"/>
</dbReference>
<evidence type="ECO:0000256" key="2">
    <source>
        <dbReference type="ARBA" id="ARBA00023002"/>
    </source>
</evidence>
<name>A0A653AXG1_ECTOL</name>
<dbReference type="GO" id="GO:0016491">
    <property type="term" value="F:oxidoreductase activity"/>
    <property type="evidence" value="ECO:0007669"/>
    <property type="project" value="UniProtKB-KW"/>
</dbReference>
<evidence type="ECO:0000313" key="3">
    <source>
        <dbReference type="EMBL" id="VDN61049.1"/>
    </source>
</evidence>
<dbReference type="PANTHER" id="PTHR42804:SF1">
    <property type="entry name" value="ALDEHYDE DEHYDROGENASE-RELATED"/>
    <property type="match status" value="1"/>
</dbReference>
<comment type="similarity">
    <text evidence="1">Belongs to the aldehyde dehydrogenase family.</text>
</comment>
<gene>
    <name evidence="3" type="ORF">POT9AD_0053</name>
</gene>
<keyword evidence="2" id="KW-0560">Oxidoreductase</keyword>
<protein>
    <submittedName>
        <fullName evidence="3">Uncharacterized protein</fullName>
    </submittedName>
</protein>
<proteinExistence type="inferred from homology"/>
<dbReference type="Gene3D" id="3.40.605.10">
    <property type="entry name" value="Aldehyde Dehydrogenase, Chain A, domain 1"/>
    <property type="match status" value="1"/>
</dbReference>
<organism evidence="3">
    <name type="scientific">Ectopseudomonas oleovorans</name>
    <name type="common">Pseudomonas oleovorans</name>
    <dbReference type="NCBI Taxonomy" id="301"/>
    <lineage>
        <taxon>Bacteria</taxon>
        <taxon>Pseudomonadati</taxon>
        <taxon>Pseudomonadota</taxon>
        <taxon>Gammaproteobacteria</taxon>
        <taxon>Pseudomonadales</taxon>
        <taxon>Pseudomonadaceae</taxon>
        <taxon>Ectopseudomonas</taxon>
    </lineage>
</organism>
<dbReference type="EMBL" id="LR130779">
    <property type="protein sequence ID" value="VDN61049.1"/>
    <property type="molecule type" value="Genomic_DNA"/>
</dbReference>
<sequence length="40" mass="4849">MKRSGIGRELGEWGLDNYLETKQITRYESREPWAWYLTSQ</sequence>
<accession>A0A653AXG1</accession>
<dbReference type="InterPro" id="IPR016162">
    <property type="entry name" value="Ald_DH_N"/>
</dbReference>
<evidence type="ECO:0000256" key="1">
    <source>
        <dbReference type="ARBA" id="ARBA00009986"/>
    </source>
</evidence>
<dbReference type="AlphaFoldDB" id="A0A653AXG1"/>
<reference evidence="3" key="1">
    <citation type="submission" date="2018-11" db="EMBL/GenBank/DDBJ databases">
        <authorList>
            <consortium name="Genoscope - CEA"/>
            <person name="William W."/>
        </authorList>
    </citation>
    <scope>NUCLEOTIDE SEQUENCE [LARGE SCALE GENOMIC DNA]</scope>
    <source>
        <strain evidence="3">T9AD</strain>
    </source>
</reference>
<dbReference type="SUPFAM" id="SSF53720">
    <property type="entry name" value="ALDH-like"/>
    <property type="match status" value="1"/>
</dbReference>
<dbReference type="PANTHER" id="PTHR42804">
    <property type="entry name" value="ALDEHYDE DEHYDROGENASE"/>
    <property type="match status" value="1"/>
</dbReference>